<proteinExistence type="predicted"/>
<evidence type="ECO:0000313" key="5">
    <source>
        <dbReference type="EMBL" id="MBD1223853.1"/>
    </source>
</evidence>
<evidence type="ECO:0000256" key="1">
    <source>
        <dbReference type="ARBA" id="ARBA00023015"/>
    </source>
</evidence>
<dbReference type="InterPro" id="IPR018062">
    <property type="entry name" value="HTH_AraC-typ_CS"/>
</dbReference>
<evidence type="ECO:0000313" key="6">
    <source>
        <dbReference type="Proteomes" id="UP000621631"/>
    </source>
</evidence>
<dbReference type="SMART" id="SM00342">
    <property type="entry name" value="HTH_ARAC"/>
    <property type="match status" value="1"/>
</dbReference>
<evidence type="ECO:0000259" key="4">
    <source>
        <dbReference type="PROSITE" id="PS01124"/>
    </source>
</evidence>
<dbReference type="EMBL" id="JACWEZ010000010">
    <property type="protein sequence ID" value="MBD1223853.1"/>
    <property type="molecule type" value="Genomic_DNA"/>
</dbReference>
<evidence type="ECO:0000256" key="2">
    <source>
        <dbReference type="ARBA" id="ARBA00023125"/>
    </source>
</evidence>
<gene>
    <name evidence="5" type="ORF">IC602_14705</name>
</gene>
<dbReference type="Gene3D" id="2.60.120.10">
    <property type="entry name" value="Jelly Rolls"/>
    <property type="match status" value="1"/>
</dbReference>
<name>A0ABR7VQB8_VIRHA</name>
<dbReference type="InterPro" id="IPR009057">
    <property type="entry name" value="Homeodomain-like_sf"/>
</dbReference>
<dbReference type="SUPFAM" id="SSF46689">
    <property type="entry name" value="Homeodomain-like"/>
    <property type="match status" value="2"/>
</dbReference>
<comment type="caution">
    <text evidence="5">The sequence shown here is derived from an EMBL/GenBank/DDBJ whole genome shotgun (WGS) entry which is preliminary data.</text>
</comment>
<dbReference type="InterPro" id="IPR014710">
    <property type="entry name" value="RmlC-like_jellyroll"/>
</dbReference>
<dbReference type="InterPro" id="IPR018060">
    <property type="entry name" value="HTH_AraC"/>
</dbReference>
<dbReference type="Pfam" id="PF12833">
    <property type="entry name" value="HTH_18"/>
    <property type="match status" value="1"/>
</dbReference>
<dbReference type="InterPro" id="IPR003313">
    <property type="entry name" value="AraC-bd"/>
</dbReference>
<dbReference type="Pfam" id="PF02311">
    <property type="entry name" value="AraC_binding"/>
    <property type="match status" value="1"/>
</dbReference>
<organism evidence="5 6">
    <name type="scientific">Virgibacillus halodenitrificans</name>
    <name type="common">Bacillus halodenitrificans</name>
    <dbReference type="NCBI Taxonomy" id="1482"/>
    <lineage>
        <taxon>Bacteria</taxon>
        <taxon>Bacillati</taxon>
        <taxon>Bacillota</taxon>
        <taxon>Bacilli</taxon>
        <taxon>Bacillales</taxon>
        <taxon>Bacillaceae</taxon>
        <taxon>Virgibacillus</taxon>
    </lineage>
</organism>
<keyword evidence="2" id="KW-0238">DNA-binding</keyword>
<protein>
    <submittedName>
        <fullName evidence="5">Helix-turn-helix domain-containing protein</fullName>
    </submittedName>
</protein>
<keyword evidence="1" id="KW-0805">Transcription regulation</keyword>
<dbReference type="PANTHER" id="PTHR43280:SF2">
    <property type="entry name" value="HTH-TYPE TRANSCRIPTIONAL REGULATOR EXSA"/>
    <property type="match status" value="1"/>
</dbReference>
<dbReference type="PANTHER" id="PTHR43280">
    <property type="entry name" value="ARAC-FAMILY TRANSCRIPTIONAL REGULATOR"/>
    <property type="match status" value="1"/>
</dbReference>
<dbReference type="PROSITE" id="PS01124">
    <property type="entry name" value="HTH_ARAC_FAMILY_2"/>
    <property type="match status" value="1"/>
</dbReference>
<dbReference type="PROSITE" id="PS00041">
    <property type="entry name" value="HTH_ARAC_FAMILY_1"/>
    <property type="match status" value="1"/>
</dbReference>
<sequence>MKSETGHQIIHLSESIHSEKDTINEHFHETYQILYVLENEGELNLSGKKYSFNPDQVAFIAPFSKHSILAHTKLAILVLEFEPDILDSSIHKEILDKYLTSSQLIQVNQFEAMEIRQLLRKMLYQQSLGGNFDRVGLQIYLLEILYLLARSQQEAVITDANMLRAEKLKKYIDTNYFNVMNSNDIAAKLGVSSRHVNTIFKEQYNKTPLQYLTEVRLEAAKKLLMETDKDIISICFEVGFESLSTFYRTFNNYMNTSPKKYRAANNHTLL</sequence>
<reference evidence="5 6" key="1">
    <citation type="submission" date="2020-09" db="EMBL/GenBank/DDBJ databases">
        <title>Draft Genome Sequences of Oil-Oxidizing Bacteria Halomonas titanicae, Marinobacter lutaoensis, and Virgibacillus halodenitrificans Isolated from Highly Saline Environments.</title>
        <authorList>
            <person name="Grouzdev D.S."/>
            <person name="Sokolova D.S."/>
            <person name="Semenova E.M."/>
            <person name="Borzenkov I.A."/>
            <person name="Bidzhieva S.K."/>
            <person name="Poltaraus A.B."/>
            <person name="Nazina T.N."/>
        </authorList>
    </citation>
    <scope>NUCLEOTIDE SEQUENCE [LARGE SCALE GENOMIC DNA]</scope>
    <source>
        <strain evidence="5 6">VKM B-3472D</strain>
    </source>
</reference>
<keyword evidence="3" id="KW-0804">Transcription</keyword>
<accession>A0ABR7VQB8</accession>
<dbReference type="Proteomes" id="UP000621631">
    <property type="component" value="Unassembled WGS sequence"/>
</dbReference>
<dbReference type="RefSeq" id="WP_189778810.1">
    <property type="nucleotide sequence ID" value="NZ_JACWEZ010000010.1"/>
</dbReference>
<dbReference type="Gene3D" id="1.10.10.60">
    <property type="entry name" value="Homeodomain-like"/>
    <property type="match status" value="2"/>
</dbReference>
<keyword evidence="6" id="KW-1185">Reference proteome</keyword>
<feature type="domain" description="HTH araC/xylS-type" evidence="4">
    <location>
        <begin position="166"/>
        <end position="264"/>
    </location>
</feature>
<dbReference type="InterPro" id="IPR037923">
    <property type="entry name" value="HTH-like"/>
</dbReference>
<dbReference type="SUPFAM" id="SSF51215">
    <property type="entry name" value="Regulatory protein AraC"/>
    <property type="match status" value="1"/>
</dbReference>
<evidence type="ECO:0000256" key="3">
    <source>
        <dbReference type="ARBA" id="ARBA00023163"/>
    </source>
</evidence>